<feature type="signal peptide" evidence="1">
    <location>
        <begin position="1"/>
        <end position="23"/>
    </location>
</feature>
<evidence type="ECO:0000313" key="3">
    <source>
        <dbReference type="Proteomes" id="UP000191116"/>
    </source>
</evidence>
<dbReference type="AlphaFoldDB" id="A0A1T4JXT8"/>
<name>A0A1T4JXT8_9GAMM</name>
<reference evidence="2 3" key="1">
    <citation type="submission" date="2017-02" db="EMBL/GenBank/DDBJ databases">
        <authorList>
            <person name="Peterson S.W."/>
        </authorList>
    </citation>
    <scope>NUCLEOTIDE SEQUENCE [LARGE SCALE GENOMIC DNA]</scope>
    <source>
        <strain evidence="2 3">CECT 9189</strain>
    </source>
</reference>
<proteinExistence type="predicted"/>
<evidence type="ECO:0000256" key="1">
    <source>
        <dbReference type="SAM" id="SignalP"/>
    </source>
</evidence>
<dbReference type="RefSeq" id="WP_159447832.1">
    <property type="nucleotide sequence ID" value="NZ_AP024854.1"/>
</dbReference>
<sequence>MKNILGLCAGVLLMMPFTLQAGAGNSPTGPFVECQLQNGNIEYMPAMFCEIKKGKYVF</sequence>
<accession>A0A1T4JXT8</accession>
<gene>
    <name evidence="2" type="ORF">CZ814_00080</name>
</gene>
<feature type="chain" id="PRO_5010573481" evidence="1">
    <location>
        <begin position="24"/>
        <end position="58"/>
    </location>
</feature>
<dbReference type="EMBL" id="FUWP01000001">
    <property type="protein sequence ID" value="SJZ35026.1"/>
    <property type="molecule type" value="Genomic_DNA"/>
</dbReference>
<protein>
    <submittedName>
        <fullName evidence="2">Uncharacterized protein</fullName>
    </submittedName>
</protein>
<keyword evidence="1" id="KW-0732">Signal</keyword>
<dbReference type="OrthoDB" id="5830073at2"/>
<evidence type="ECO:0000313" key="2">
    <source>
        <dbReference type="EMBL" id="SJZ35026.1"/>
    </source>
</evidence>
<organism evidence="2 3">
    <name type="scientific">Photobacterium toruni</name>
    <dbReference type="NCBI Taxonomy" id="1935446"/>
    <lineage>
        <taxon>Bacteria</taxon>
        <taxon>Pseudomonadati</taxon>
        <taxon>Pseudomonadota</taxon>
        <taxon>Gammaproteobacteria</taxon>
        <taxon>Vibrionales</taxon>
        <taxon>Vibrionaceae</taxon>
        <taxon>Photobacterium</taxon>
    </lineage>
</organism>
<dbReference type="Proteomes" id="UP000191116">
    <property type="component" value="Unassembled WGS sequence"/>
</dbReference>